<gene>
    <name evidence="3" type="ORF">NCCP691_33110</name>
</gene>
<dbReference type="InterPro" id="IPR012347">
    <property type="entry name" value="Ferritin-like"/>
</dbReference>
<keyword evidence="4" id="KW-1185">Reference proteome</keyword>
<dbReference type="RefSeq" id="WP_220809719.1">
    <property type="nucleotide sequence ID" value="NZ_BPMK01000016.1"/>
</dbReference>
<reference evidence="3 4" key="1">
    <citation type="journal article" date="2022" name="Int. J. Syst. Evol. Microbiol.">
        <title>Noviherbaspirillum aridicola sp. nov., isolated from an arid soil in Pakistan.</title>
        <authorList>
            <person name="Khan I.U."/>
            <person name="Saqib M."/>
            <person name="Amin A."/>
            <person name="Hussain F."/>
            <person name="Li L."/>
            <person name="Liu Y.H."/>
            <person name="Fang B.Z."/>
            <person name="Ahmed I."/>
            <person name="Li W.J."/>
        </authorList>
    </citation>
    <scope>NUCLEOTIDE SEQUENCE [LARGE SCALE GENOMIC DNA]</scope>
    <source>
        <strain evidence="3 4">NCCP-691</strain>
    </source>
</reference>
<keyword evidence="1" id="KW-0732">Signal</keyword>
<feature type="chain" id="PRO_5045988594" description="DUF305 domain-containing protein" evidence="1">
    <location>
        <begin position="23"/>
        <end position="208"/>
    </location>
</feature>
<organism evidence="3 4">
    <name type="scientific">Noviherbaspirillum aridicola</name>
    <dbReference type="NCBI Taxonomy" id="2849687"/>
    <lineage>
        <taxon>Bacteria</taxon>
        <taxon>Pseudomonadati</taxon>
        <taxon>Pseudomonadota</taxon>
        <taxon>Betaproteobacteria</taxon>
        <taxon>Burkholderiales</taxon>
        <taxon>Oxalobacteraceae</taxon>
        <taxon>Noviherbaspirillum</taxon>
    </lineage>
</organism>
<feature type="domain" description="DUF305" evidence="2">
    <location>
        <begin position="57"/>
        <end position="199"/>
    </location>
</feature>
<accession>A0ABQ4Q897</accession>
<feature type="signal peptide" evidence="1">
    <location>
        <begin position="1"/>
        <end position="22"/>
    </location>
</feature>
<dbReference type="PANTHER" id="PTHR36933">
    <property type="entry name" value="SLL0788 PROTEIN"/>
    <property type="match status" value="1"/>
</dbReference>
<dbReference type="Proteomes" id="UP000887222">
    <property type="component" value="Unassembled WGS sequence"/>
</dbReference>
<sequence>MRVSHLTSIALVSLALAGPVFAQGGHAGMHGDAHGGKGPMSHDTMKSSPNAARAAFDHQFIDTMIVHHQSAIDMAQLVDKRAGHDELKQMARKMMDDQQREISQLQDWKQQWYAGKGDAVNMAMPGMAESMKGMPMEKMASASGADFEALFIDAMVRHHRGAVRMAELAQKKAGHPELKKMSQDIIREQKKEIADMLKWKKEWKLTKK</sequence>
<protein>
    <recommendedName>
        <fullName evidence="2">DUF305 domain-containing protein</fullName>
    </recommendedName>
</protein>
<dbReference type="InterPro" id="IPR005183">
    <property type="entry name" value="DUF305_CopM-like"/>
</dbReference>
<dbReference type="EMBL" id="BPMK01000016">
    <property type="protein sequence ID" value="GIZ53297.1"/>
    <property type="molecule type" value="Genomic_DNA"/>
</dbReference>
<proteinExistence type="predicted"/>
<evidence type="ECO:0000256" key="1">
    <source>
        <dbReference type="SAM" id="SignalP"/>
    </source>
</evidence>
<comment type="caution">
    <text evidence="3">The sequence shown here is derived from an EMBL/GenBank/DDBJ whole genome shotgun (WGS) entry which is preliminary data.</text>
</comment>
<dbReference type="Gene3D" id="1.20.1260.10">
    <property type="match status" value="2"/>
</dbReference>
<evidence type="ECO:0000313" key="3">
    <source>
        <dbReference type="EMBL" id="GIZ53297.1"/>
    </source>
</evidence>
<dbReference type="Pfam" id="PF03713">
    <property type="entry name" value="DUF305"/>
    <property type="match status" value="1"/>
</dbReference>
<evidence type="ECO:0000313" key="4">
    <source>
        <dbReference type="Proteomes" id="UP000887222"/>
    </source>
</evidence>
<evidence type="ECO:0000259" key="2">
    <source>
        <dbReference type="Pfam" id="PF03713"/>
    </source>
</evidence>
<dbReference type="PANTHER" id="PTHR36933:SF1">
    <property type="entry name" value="SLL0788 PROTEIN"/>
    <property type="match status" value="1"/>
</dbReference>
<name>A0ABQ4Q897_9BURK</name>